<dbReference type="InterPro" id="IPR051338">
    <property type="entry name" value="NodU/CmcH_Carbamoyltrnsfr"/>
</dbReference>
<reference evidence="4 5" key="1">
    <citation type="submission" date="2021-03" db="EMBL/GenBank/DDBJ databases">
        <title>Glycomyces sp. nov., a novel actinomycete isolated from soil.</title>
        <authorList>
            <person name="Yang X."/>
            <person name="Xu X."/>
        </authorList>
    </citation>
    <scope>NUCLEOTIDE SEQUENCE [LARGE SCALE GENOMIC DNA]</scope>
    <source>
        <strain evidence="4 5">NEAU-S30</strain>
    </source>
</reference>
<dbReference type="Gene3D" id="3.90.870.20">
    <property type="entry name" value="Carbamoyltransferase, C-terminal domain"/>
    <property type="match status" value="1"/>
</dbReference>
<evidence type="ECO:0008006" key="6">
    <source>
        <dbReference type="Google" id="ProtNLM"/>
    </source>
</evidence>
<dbReference type="InterPro" id="IPR031730">
    <property type="entry name" value="Carbam_trans_C"/>
</dbReference>
<comment type="similarity">
    <text evidence="1">Belongs to the NodU/CmcH family.</text>
</comment>
<sequence length="652" mass="70269">MFTVLGLNFGHDASAAVVEDGLVLSYVARERLSRTKHALGLDMRVIDVALREAGKQLSDLDAVAVTSTQGIELISDDPSRLAVRYAGADPFGRPFCDRFAGLDHDAIAAMGVRSLGALSKDPAERDTPFGRFYSQVVLPEDAERLPRGDAVPWLDTFVVHPQWAAPLTLDELDGVTPEASEALRYGFHVPVVVTIDGHELNGYGIHHHLGHAASAYYLSGYPSAAVFTHDGYDLLRGAAHDMQYDGGMFYLGSEQALYPIWPHGLALGHLYDRVGIELGLSVVGASGKLMGLAAYGRPTDVDDRFVDNASGLSARFADPERAWLDHCTAAASAAVDSGAADDHPGVNAHDAAVAASTQALFEVTRRKAVRSLKRMLSNAGWSAERLCMSGGTALNCPSNSEIAASPDFDEVFVEPACDDGGLSVGAALAVTHSILDRPLPERAGANRSPYLGPRYGEEDVARALEQHRDTVIAVRPADAARAAAEDLAANRLVAWYEGRSEIGPRALGHRSLLADPRRAENWARTNVAKDRERWRPFAPAVLEQHAEEWFAGAPSASPYMLFNAKVKSADIPAVTHVDGTARIQTVAESTGGFYRVLQEFHELTGVPIVLNTSFNGRGEPLVESPLDAVNCFVNCGIDVLYLEGYRVTRREN</sequence>
<organism evidence="4 5">
    <name type="scientific">Glycomyces niveus</name>
    <dbReference type="NCBI Taxonomy" id="2820287"/>
    <lineage>
        <taxon>Bacteria</taxon>
        <taxon>Bacillati</taxon>
        <taxon>Actinomycetota</taxon>
        <taxon>Actinomycetes</taxon>
        <taxon>Glycomycetales</taxon>
        <taxon>Glycomycetaceae</taxon>
        <taxon>Glycomyces</taxon>
    </lineage>
</organism>
<evidence type="ECO:0000256" key="1">
    <source>
        <dbReference type="ARBA" id="ARBA00006129"/>
    </source>
</evidence>
<evidence type="ECO:0000259" key="3">
    <source>
        <dbReference type="Pfam" id="PF16861"/>
    </source>
</evidence>
<dbReference type="Gene3D" id="3.30.420.40">
    <property type="match status" value="2"/>
</dbReference>
<name>A0ABS3U2W0_9ACTN</name>
<dbReference type="InterPro" id="IPR043129">
    <property type="entry name" value="ATPase_NBD"/>
</dbReference>
<proteinExistence type="inferred from homology"/>
<dbReference type="PANTHER" id="PTHR34847">
    <property type="entry name" value="NODULATION PROTEIN U"/>
    <property type="match status" value="1"/>
</dbReference>
<dbReference type="SUPFAM" id="SSF53067">
    <property type="entry name" value="Actin-like ATPase domain"/>
    <property type="match status" value="1"/>
</dbReference>
<dbReference type="Pfam" id="PF02543">
    <property type="entry name" value="Carbam_trans_N"/>
    <property type="match status" value="2"/>
</dbReference>
<feature type="domain" description="Carbamoyltransferase" evidence="2">
    <location>
        <begin position="5"/>
        <end position="67"/>
    </location>
</feature>
<keyword evidence="5" id="KW-1185">Reference proteome</keyword>
<dbReference type="RefSeq" id="WP_208495974.1">
    <property type="nucleotide sequence ID" value="NZ_JAGFNP010000004.1"/>
</dbReference>
<dbReference type="Pfam" id="PF16861">
    <property type="entry name" value="Carbam_trans_C"/>
    <property type="match status" value="1"/>
</dbReference>
<dbReference type="InterPro" id="IPR038152">
    <property type="entry name" value="Carbam_trans_C_sf"/>
</dbReference>
<protein>
    <recommendedName>
        <fullName evidence="6">Carbamoyltransferase</fullName>
    </recommendedName>
</protein>
<accession>A0ABS3U2W0</accession>
<evidence type="ECO:0000259" key="2">
    <source>
        <dbReference type="Pfam" id="PF02543"/>
    </source>
</evidence>
<dbReference type="CDD" id="cd24033">
    <property type="entry name" value="ASKHA_NBD_NodU_CmcH-like_N"/>
    <property type="match status" value="1"/>
</dbReference>
<evidence type="ECO:0000313" key="4">
    <source>
        <dbReference type="EMBL" id="MBO3733108.1"/>
    </source>
</evidence>
<evidence type="ECO:0000313" key="5">
    <source>
        <dbReference type="Proteomes" id="UP000681341"/>
    </source>
</evidence>
<comment type="caution">
    <text evidence="4">The sequence shown here is derived from an EMBL/GenBank/DDBJ whole genome shotgun (WGS) entry which is preliminary data.</text>
</comment>
<dbReference type="PANTHER" id="PTHR34847:SF1">
    <property type="entry name" value="NODULATION PROTEIN U"/>
    <property type="match status" value="1"/>
</dbReference>
<feature type="domain" description="Carbamoyltransferase C-terminal" evidence="3">
    <location>
        <begin position="484"/>
        <end position="648"/>
    </location>
</feature>
<dbReference type="EMBL" id="JAGFNP010000004">
    <property type="protein sequence ID" value="MBO3733108.1"/>
    <property type="molecule type" value="Genomic_DNA"/>
</dbReference>
<dbReference type="InterPro" id="IPR003696">
    <property type="entry name" value="Carbtransf_dom"/>
</dbReference>
<feature type="domain" description="Carbamoyltransferase" evidence="2">
    <location>
        <begin position="206"/>
        <end position="428"/>
    </location>
</feature>
<dbReference type="Proteomes" id="UP000681341">
    <property type="component" value="Unassembled WGS sequence"/>
</dbReference>
<gene>
    <name evidence="4" type="ORF">J5V16_09765</name>
</gene>